<proteinExistence type="predicted"/>
<dbReference type="PROSITE" id="PS51480">
    <property type="entry name" value="DHAL"/>
    <property type="match status" value="1"/>
</dbReference>
<dbReference type="STRING" id="457570.Nther_1345"/>
<dbReference type="InterPro" id="IPR048394">
    <property type="entry name" value="FakA-like_M"/>
</dbReference>
<dbReference type="InterPro" id="IPR033470">
    <property type="entry name" value="FakA-like_C"/>
</dbReference>
<dbReference type="NCBIfam" id="TIGR03599">
    <property type="entry name" value="YloV"/>
    <property type="match status" value="1"/>
</dbReference>
<feature type="domain" description="DhaL" evidence="1">
    <location>
        <begin position="9"/>
        <end position="203"/>
    </location>
</feature>
<reference evidence="2 3" key="2">
    <citation type="journal article" date="2011" name="J. Bacteriol.">
        <title>Complete genome sequence of the anaerobic, halophilic alkalithermophile Natranaerobius thermophilus JW/NM-WN-LF.</title>
        <authorList>
            <person name="Zhao B."/>
            <person name="Mesbah N.M."/>
            <person name="Dalin E."/>
            <person name="Goodwin L."/>
            <person name="Nolan M."/>
            <person name="Pitluck S."/>
            <person name="Chertkov O."/>
            <person name="Brettin T.S."/>
            <person name="Han J."/>
            <person name="Larimer F.W."/>
            <person name="Land M.L."/>
            <person name="Hauser L."/>
            <person name="Kyrpides N."/>
            <person name="Wiegel J."/>
        </authorList>
    </citation>
    <scope>NUCLEOTIDE SEQUENCE [LARGE SCALE GENOMIC DNA]</scope>
    <source>
        <strain evidence="3">ATCC BAA-1301 / DSM 18059 / JW/NM-WN-LF</strain>
    </source>
</reference>
<reference evidence="2 3" key="1">
    <citation type="submission" date="2008-04" db="EMBL/GenBank/DDBJ databases">
        <title>Complete sequence of chromosome of Natranaerobius thermophilus JW/NM-WN-LF.</title>
        <authorList>
            <consortium name="US DOE Joint Genome Institute"/>
            <person name="Copeland A."/>
            <person name="Lucas S."/>
            <person name="Lapidus A."/>
            <person name="Glavina del Rio T."/>
            <person name="Dalin E."/>
            <person name="Tice H."/>
            <person name="Bruce D."/>
            <person name="Goodwin L."/>
            <person name="Pitluck S."/>
            <person name="Chertkov O."/>
            <person name="Brettin T."/>
            <person name="Detter J.C."/>
            <person name="Han C."/>
            <person name="Kuske C.R."/>
            <person name="Schmutz J."/>
            <person name="Larimer F."/>
            <person name="Land M."/>
            <person name="Hauser L."/>
            <person name="Kyrpides N."/>
            <person name="Lykidis A."/>
            <person name="Mesbah N.M."/>
            <person name="Wiegel J."/>
        </authorList>
    </citation>
    <scope>NUCLEOTIDE SEQUENCE [LARGE SCALE GENOMIC DNA]</scope>
    <source>
        <strain evidence="3">ATCC BAA-1301 / DSM 18059 / JW/NM-WN-LF</strain>
    </source>
</reference>
<protein>
    <submittedName>
        <fullName evidence="2">Dak phosphatase</fullName>
    </submittedName>
</protein>
<dbReference type="InterPro" id="IPR036117">
    <property type="entry name" value="DhaL_dom_sf"/>
</dbReference>
<dbReference type="InParanoid" id="B2A2L3"/>
<dbReference type="Proteomes" id="UP000001683">
    <property type="component" value="Chromosome"/>
</dbReference>
<dbReference type="RefSeq" id="WP_012447803.1">
    <property type="nucleotide sequence ID" value="NC_010718.1"/>
</dbReference>
<dbReference type="GO" id="GO:0006071">
    <property type="term" value="P:glycerol metabolic process"/>
    <property type="evidence" value="ECO:0007669"/>
    <property type="project" value="InterPro"/>
</dbReference>
<dbReference type="InterPro" id="IPR050270">
    <property type="entry name" value="DegV_domain_contain"/>
</dbReference>
<evidence type="ECO:0000313" key="2">
    <source>
        <dbReference type="EMBL" id="ACB84928.1"/>
    </source>
</evidence>
<accession>B2A2L3</accession>
<sequence>MSKETIDGLMLKQMIAGGAVSLNKAKEEINSLNVFPVPDGDTGTNMNLTVKSAKEEAEKVTTNHAGEVAKAISKGALMGARGNSGVILSQLFRGFAKELEQYAEIDVKTFIKAMNSGVNTAYKAVMKPVEGTILTVAKDAAKGGQKYVRNKSETNFNELLNYVIQSTDEGVQRTPQQLKVLKEAGVVDAGGKGLYYIYYGFLMGLSGEDFSSLKVDIPIAESQIPEGHHEEDADLVYKFCTEFILSGVNQPEETEKTLKQELMAYGDSLLVVGETDIVKVHVHTNRPGKVLEDSMKFGELTDIKIDNMKKQHDTEIIKNEEPGDSKEDEFNEEQIDKVGVITVVNGAGFDEIFQSLGASHVVTGGQTMNPSTEDLINAINQIPESSVILLPNNKNIIMACEQAKEISDKQVEVIPTKTIPQGISSMMAFDPEADDMKEMAEDMGDASQEVITGEITYAVRDTKIDDMDIKKDEIIAIVDGKITNHGTESEQVLLDALNDLVSEDHEIITIYYGENTNKSKVDNLISDLEGIFTDCEIESHYGGQPLYYYTFSVE</sequence>
<dbReference type="KEGG" id="nth:Nther_1345"/>
<dbReference type="Pfam" id="PF21645">
    <property type="entry name" value="FakA-like_M"/>
    <property type="match status" value="1"/>
</dbReference>
<dbReference type="InterPro" id="IPR004007">
    <property type="entry name" value="DhaL_dom"/>
</dbReference>
<dbReference type="AlphaFoldDB" id="B2A2L3"/>
<dbReference type="PANTHER" id="PTHR33434:SF4">
    <property type="entry name" value="PHOSPHATASE PROTEIN"/>
    <property type="match status" value="1"/>
</dbReference>
<dbReference type="eggNOG" id="COG1461">
    <property type="taxonomic scope" value="Bacteria"/>
</dbReference>
<evidence type="ECO:0000259" key="1">
    <source>
        <dbReference type="PROSITE" id="PS51480"/>
    </source>
</evidence>
<dbReference type="SMART" id="SM01120">
    <property type="entry name" value="Dak2"/>
    <property type="match status" value="1"/>
</dbReference>
<dbReference type="EMBL" id="CP001034">
    <property type="protein sequence ID" value="ACB84928.1"/>
    <property type="molecule type" value="Genomic_DNA"/>
</dbReference>
<name>B2A2L3_NATTJ</name>
<dbReference type="SMART" id="SM01121">
    <property type="entry name" value="Dak1_2"/>
    <property type="match status" value="1"/>
</dbReference>
<dbReference type="HOGENOM" id="CLU_017496_1_0_9"/>
<dbReference type="Gene3D" id="1.25.40.340">
    <property type="match status" value="1"/>
</dbReference>
<dbReference type="SUPFAM" id="SSF101473">
    <property type="entry name" value="DhaL-like"/>
    <property type="match status" value="1"/>
</dbReference>
<dbReference type="GO" id="GO:0004371">
    <property type="term" value="F:glycerone kinase activity"/>
    <property type="evidence" value="ECO:0007669"/>
    <property type="project" value="InterPro"/>
</dbReference>
<dbReference type="OrthoDB" id="9760324at2"/>
<dbReference type="Pfam" id="PF02734">
    <property type="entry name" value="Dak2"/>
    <property type="match status" value="1"/>
</dbReference>
<dbReference type="Pfam" id="PF13684">
    <property type="entry name" value="FakA-like_C"/>
    <property type="match status" value="1"/>
</dbReference>
<organism evidence="2 3">
    <name type="scientific">Natranaerobius thermophilus (strain ATCC BAA-1301 / DSM 18059 / JW/NM-WN-LF)</name>
    <dbReference type="NCBI Taxonomy" id="457570"/>
    <lineage>
        <taxon>Bacteria</taxon>
        <taxon>Bacillati</taxon>
        <taxon>Bacillota</taxon>
        <taxon>Clostridia</taxon>
        <taxon>Natranaerobiales</taxon>
        <taxon>Natranaerobiaceae</taxon>
        <taxon>Natranaerobius</taxon>
    </lineage>
</organism>
<dbReference type="FunCoup" id="B2A2L3">
    <property type="interactions" value="15"/>
</dbReference>
<keyword evidence="3" id="KW-1185">Reference proteome</keyword>
<dbReference type="InterPro" id="IPR019986">
    <property type="entry name" value="YloV-like"/>
</dbReference>
<gene>
    <name evidence="2" type="ordered locus">Nther_1345</name>
</gene>
<dbReference type="PANTHER" id="PTHR33434">
    <property type="entry name" value="DEGV DOMAIN-CONTAINING PROTEIN DR_1986-RELATED"/>
    <property type="match status" value="1"/>
</dbReference>
<evidence type="ECO:0000313" key="3">
    <source>
        <dbReference type="Proteomes" id="UP000001683"/>
    </source>
</evidence>